<dbReference type="Proteomes" id="UP001151002">
    <property type="component" value="Unassembled WGS sequence"/>
</dbReference>
<protein>
    <recommendedName>
        <fullName evidence="3">Lipoprotein</fullName>
    </recommendedName>
</protein>
<reference evidence="1" key="1">
    <citation type="submission" date="2022-11" db="EMBL/GenBank/DDBJ databases">
        <authorList>
            <person name="Somphong A."/>
            <person name="Phongsopitanun W."/>
        </authorList>
    </citation>
    <scope>NUCLEOTIDE SEQUENCE</scope>
    <source>
        <strain evidence="1">Pm04-4</strain>
    </source>
</reference>
<proteinExistence type="predicted"/>
<gene>
    <name evidence="1" type="ORF">OWR29_40330</name>
</gene>
<accession>A0ABT4BCM9</accession>
<evidence type="ECO:0000313" key="2">
    <source>
        <dbReference type="Proteomes" id="UP001151002"/>
    </source>
</evidence>
<name>A0ABT4BCM9_9ACTN</name>
<dbReference type="RefSeq" id="WP_267568850.1">
    <property type="nucleotide sequence ID" value="NZ_JAPNTZ010000019.1"/>
</dbReference>
<evidence type="ECO:0008006" key="3">
    <source>
        <dbReference type="Google" id="ProtNLM"/>
    </source>
</evidence>
<evidence type="ECO:0000313" key="1">
    <source>
        <dbReference type="EMBL" id="MCY1144279.1"/>
    </source>
</evidence>
<organism evidence="1 2">
    <name type="scientific">Paractinoplanes pyxinae</name>
    <dbReference type="NCBI Taxonomy" id="2997416"/>
    <lineage>
        <taxon>Bacteria</taxon>
        <taxon>Bacillati</taxon>
        <taxon>Actinomycetota</taxon>
        <taxon>Actinomycetes</taxon>
        <taxon>Micromonosporales</taxon>
        <taxon>Micromonosporaceae</taxon>
        <taxon>Paractinoplanes</taxon>
    </lineage>
</organism>
<keyword evidence="2" id="KW-1185">Reference proteome</keyword>
<sequence>MRTVVAVVAVLVLGGCSAPEEPAPQNKACGSPVRNDALPEWARAGFSGDGAGPPHVYGAAGDILAVVFGAPLSSPPENGRNNKILWVSRPPITGDPLLVTAQLDGSTRTVEQQVGGGPGPSVIDVPEAGCWRFTLRWSGFTDTMELVYQKPTAGTPSARSRPPSS</sequence>
<dbReference type="PROSITE" id="PS51257">
    <property type="entry name" value="PROKAR_LIPOPROTEIN"/>
    <property type="match status" value="1"/>
</dbReference>
<dbReference type="EMBL" id="JAPNTZ010000019">
    <property type="protein sequence ID" value="MCY1144279.1"/>
    <property type="molecule type" value="Genomic_DNA"/>
</dbReference>
<comment type="caution">
    <text evidence="1">The sequence shown here is derived from an EMBL/GenBank/DDBJ whole genome shotgun (WGS) entry which is preliminary data.</text>
</comment>